<reference evidence="2" key="3">
    <citation type="submission" date="2015-10" db="EMBL/GenBank/DDBJ databases">
        <authorList>
            <consortium name="FlyBase"/>
        </authorList>
    </citation>
    <scope>NUCLEOTIDE SEQUENCE</scope>
    <source>
        <strain evidence="2">TSC#14024-0371.13</strain>
    </source>
</reference>
<accession>A0A0P8XMB8</accession>
<organism evidence="2 3">
    <name type="scientific">Drosophila ananassae</name>
    <name type="common">Fruit fly</name>
    <dbReference type="NCBI Taxonomy" id="7217"/>
    <lineage>
        <taxon>Eukaryota</taxon>
        <taxon>Metazoa</taxon>
        <taxon>Ecdysozoa</taxon>
        <taxon>Arthropoda</taxon>
        <taxon>Hexapoda</taxon>
        <taxon>Insecta</taxon>
        <taxon>Pterygota</taxon>
        <taxon>Neoptera</taxon>
        <taxon>Endopterygota</taxon>
        <taxon>Diptera</taxon>
        <taxon>Brachycera</taxon>
        <taxon>Muscomorpha</taxon>
        <taxon>Ephydroidea</taxon>
        <taxon>Drosophilidae</taxon>
        <taxon>Drosophila</taxon>
        <taxon>Sophophora</taxon>
    </lineage>
</organism>
<dbReference type="AlphaFoldDB" id="A0A0P8XMB8"/>
<name>A0A0P8XMB8_DROAN</name>
<dbReference type="EMBL" id="CH902619">
    <property type="protein sequence ID" value="KPU75841.1"/>
    <property type="molecule type" value="Genomic_DNA"/>
</dbReference>
<protein>
    <submittedName>
        <fullName evidence="1">Uncharacterized protein, isoform A</fullName>
    </submittedName>
    <submittedName>
        <fullName evidence="2">Uncharacterized protein, isoform B</fullName>
    </submittedName>
</protein>
<evidence type="ECO:0000313" key="2">
    <source>
        <dbReference type="EMBL" id="KPU75841.1"/>
    </source>
</evidence>
<evidence type="ECO:0000313" key="1">
    <source>
        <dbReference type="EMBL" id="KPU75840.1"/>
    </source>
</evidence>
<gene>
    <name evidence="2" type="primary">Dana\GF26583</name>
    <name evidence="2" type="ORF">GF26583</name>
</gene>
<evidence type="ECO:0000313" key="3">
    <source>
        <dbReference type="Proteomes" id="UP000007801"/>
    </source>
</evidence>
<dbReference type="EMBL" id="CH902619">
    <property type="protein sequence ID" value="KPU75840.1"/>
    <property type="molecule type" value="Genomic_DNA"/>
</dbReference>
<sequence>MWKSKHLPAKPHPLYTGLILITFTSVLLHNVIAKPTNQSYDSMENYSGVKHLQKRTAFFVGSRYGRSSGNSESGSSANMGSSKTRRLIIVPRNDRFFLGSRYGKRNGPLLSAYEQSSLMQALSKSLKTDKETSNNTIQTKSLPMSCIYTGIKSYYLCNRNDQKSDDNPQSLNMIGIH</sequence>
<dbReference type="Proteomes" id="UP000007801">
    <property type="component" value="Unassembled WGS sequence"/>
</dbReference>
<dbReference type="OrthoDB" id="6350276at2759"/>
<keyword evidence="3" id="KW-1185">Reference proteome</keyword>
<reference evidence="2" key="2">
    <citation type="journal article" date="2008" name="Bioinformatics">
        <title>Assembly reconciliation.</title>
        <authorList>
            <person name="Zimin A.V."/>
            <person name="Smith D.R."/>
            <person name="Sutton G."/>
            <person name="Yorke J.A."/>
        </authorList>
    </citation>
    <scope>NUCLEOTIDE SEQUENCE</scope>
    <source>
        <strain evidence="2">TSC#14024-0371.13</strain>
    </source>
</reference>
<reference evidence="2 3" key="1">
    <citation type="journal article" date="2007" name="Nature">
        <title>Evolution of genes and genomes on the Drosophila phylogeny.</title>
        <authorList>
            <consortium name="Drosophila 12 Genomes Consortium"/>
            <person name="Clark A.G."/>
            <person name="Eisen M.B."/>
            <person name="Smith D.R."/>
            <person name="Bergman C.M."/>
            <person name="Oliver B."/>
            <person name="Markow T.A."/>
            <person name="Kaufman T.C."/>
            <person name="Kellis M."/>
            <person name="Gelbart W."/>
            <person name="Iyer V.N."/>
            <person name="Pollard D.A."/>
            <person name="Sackton T.B."/>
            <person name="Larracuente A.M."/>
            <person name="Singh N.D."/>
            <person name="Abad J.P."/>
            <person name="Abt D.N."/>
            <person name="Adryan B."/>
            <person name="Aguade M."/>
            <person name="Akashi H."/>
            <person name="Anderson W.W."/>
            <person name="Aquadro C.F."/>
            <person name="Ardell D.H."/>
            <person name="Arguello R."/>
            <person name="Artieri C.G."/>
            <person name="Barbash D.A."/>
            <person name="Barker D."/>
            <person name="Barsanti P."/>
            <person name="Batterham P."/>
            <person name="Batzoglou S."/>
            <person name="Begun D."/>
            <person name="Bhutkar A."/>
            <person name="Blanco E."/>
            <person name="Bosak S.A."/>
            <person name="Bradley R.K."/>
            <person name="Brand A.D."/>
            <person name="Brent M.R."/>
            <person name="Brooks A.N."/>
            <person name="Brown R.H."/>
            <person name="Butlin R.K."/>
            <person name="Caggese C."/>
            <person name="Calvi B.R."/>
            <person name="Bernardo de Carvalho A."/>
            <person name="Caspi A."/>
            <person name="Castrezana S."/>
            <person name="Celniker S.E."/>
            <person name="Chang J.L."/>
            <person name="Chapple C."/>
            <person name="Chatterji S."/>
            <person name="Chinwalla A."/>
            <person name="Civetta A."/>
            <person name="Clifton S.W."/>
            <person name="Comeron J.M."/>
            <person name="Costello J.C."/>
            <person name="Coyne J.A."/>
            <person name="Daub J."/>
            <person name="David R.G."/>
            <person name="Delcher A.L."/>
            <person name="Delehaunty K."/>
            <person name="Do C.B."/>
            <person name="Ebling H."/>
            <person name="Edwards K."/>
            <person name="Eickbush T."/>
            <person name="Evans J.D."/>
            <person name="Filipski A."/>
            <person name="Findeiss S."/>
            <person name="Freyhult E."/>
            <person name="Fulton L."/>
            <person name="Fulton R."/>
            <person name="Garcia A.C."/>
            <person name="Gardiner A."/>
            <person name="Garfield D.A."/>
            <person name="Garvin B.E."/>
            <person name="Gibson G."/>
            <person name="Gilbert D."/>
            <person name="Gnerre S."/>
            <person name="Godfrey J."/>
            <person name="Good R."/>
            <person name="Gotea V."/>
            <person name="Gravely B."/>
            <person name="Greenberg A.J."/>
            <person name="Griffiths-Jones S."/>
            <person name="Gross S."/>
            <person name="Guigo R."/>
            <person name="Gustafson E.A."/>
            <person name="Haerty W."/>
            <person name="Hahn M.W."/>
            <person name="Halligan D.L."/>
            <person name="Halpern A.L."/>
            <person name="Halter G.M."/>
            <person name="Han M.V."/>
            <person name="Heger A."/>
            <person name="Hillier L."/>
            <person name="Hinrichs A.S."/>
            <person name="Holmes I."/>
            <person name="Hoskins R.A."/>
            <person name="Hubisz M.J."/>
            <person name="Hultmark D."/>
            <person name="Huntley M.A."/>
            <person name="Jaffe D.B."/>
            <person name="Jagadeeshan S."/>
            <person name="Jeck W.R."/>
            <person name="Johnson J."/>
            <person name="Jones C.D."/>
            <person name="Jordan W.C."/>
            <person name="Karpen G.H."/>
            <person name="Kataoka E."/>
            <person name="Keightley P.D."/>
            <person name="Kheradpour P."/>
            <person name="Kirkness E.F."/>
            <person name="Koerich L.B."/>
            <person name="Kristiansen K."/>
            <person name="Kudrna D."/>
            <person name="Kulathinal R.J."/>
            <person name="Kumar S."/>
            <person name="Kwok R."/>
            <person name="Lander E."/>
            <person name="Langley C.H."/>
            <person name="Lapoint R."/>
            <person name="Lazzaro B.P."/>
            <person name="Lee S.J."/>
            <person name="Levesque L."/>
            <person name="Li R."/>
            <person name="Lin C.F."/>
            <person name="Lin M.F."/>
            <person name="Lindblad-Toh K."/>
            <person name="Llopart A."/>
            <person name="Long M."/>
            <person name="Low L."/>
            <person name="Lozovsky E."/>
            <person name="Lu J."/>
            <person name="Luo M."/>
            <person name="Machado C.A."/>
            <person name="Makalowski W."/>
            <person name="Marzo M."/>
            <person name="Matsuda M."/>
            <person name="Matzkin L."/>
            <person name="McAllister B."/>
            <person name="McBride C.S."/>
            <person name="McKernan B."/>
            <person name="McKernan K."/>
            <person name="Mendez-Lago M."/>
            <person name="Minx P."/>
            <person name="Mollenhauer M.U."/>
            <person name="Montooth K."/>
            <person name="Mount S.M."/>
            <person name="Mu X."/>
            <person name="Myers E."/>
            <person name="Negre B."/>
            <person name="Newfeld S."/>
            <person name="Nielsen R."/>
            <person name="Noor M.A."/>
            <person name="O'Grady P."/>
            <person name="Pachter L."/>
            <person name="Papaceit M."/>
            <person name="Parisi M.J."/>
            <person name="Parisi M."/>
            <person name="Parts L."/>
            <person name="Pedersen J.S."/>
            <person name="Pesole G."/>
            <person name="Phillippy A.M."/>
            <person name="Ponting C.P."/>
            <person name="Pop M."/>
            <person name="Porcelli D."/>
            <person name="Powell J.R."/>
            <person name="Prohaska S."/>
            <person name="Pruitt K."/>
            <person name="Puig M."/>
            <person name="Quesneville H."/>
            <person name="Ram K.R."/>
            <person name="Rand D."/>
            <person name="Rasmussen M.D."/>
            <person name="Reed L.K."/>
            <person name="Reenan R."/>
            <person name="Reily A."/>
            <person name="Remington K.A."/>
            <person name="Rieger T.T."/>
            <person name="Ritchie M.G."/>
            <person name="Robin C."/>
            <person name="Rogers Y.H."/>
            <person name="Rohde C."/>
            <person name="Rozas J."/>
            <person name="Rubenfield M.J."/>
            <person name="Ruiz A."/>
            <person name="Russo S."/>
            <person name="Salzberg S.L."/>
            <person name="Sanchez-Gracia A."/>
            <person name="Saranga D.J."/>
            <person name="Sato H."/>
            <person name="Schaeffer S.W."/>
            <person name="Schatz M.C."/>
            <person name="Schlenke T."/>
            <person name="Schwartz R."/>
            <person name="Segarra C."/>
            <person name="Singh R.S."/>
            <person name="Sirot L."/>
            <person name="Sirota M."/>
            <person name="Sisneros N.B."/>
            <person name="Smith C.D."/>
            <person name="Smith T.F."/>
            <person name="Spieth J."/>
            <person name="Stage D.E."/>
            <person name="Stark A."/>
            <person name="Stephan W."/>
            <person name="Strausberg R.L."/>
            <person name="Strempel S."/>
            <person name="Sturgill D."/>
            <person name="Sutton G."/>
            <person name="Sutton G.G."/>
            <person name="Tao W."/>
            <person name="Teichmann S."/>
            <person name="Tobari Y.N."/>
            <person name="Tomimura Y."/>
            <person name="Tsolas J.M."/>
            <person name="Valente V.L."/>
            <person name="Venter E."/>
            <person name="Venter J.C."/>
            <person name="Vicario S."/>
            <person name="Vieira F.G."/>
            <person name="Vilella A.J."/>
            <person name="Villasante A."/>
            <person name="Walenz B."/>
            <person name="Wang J."/>
            <person name="Wasserman M."/>
            <person name="Watts T."/>
            <person name="Wilson D."/>
            <person name="Wilson R.K."/>
            <person name="Wing R.A."/>
            <person name="Wolfner M.F."/>
            <person name="Wong A."/>
            <person name="Wong G.K."/>
            <person name="Wu C.I."/>
            <person name="Wu G."/>
            <person name="Yamamoto D."/>
            <person name="Yang H.P."/>
            <person name="Yang S.P."/>
            <person name="Yorke J.A."/>
            <person name="Yoshida K."/>
            <person name="Zdobnov E."/>
            <person name="Zhang P."/>
            <person name="Zhang Y."/>
            <person name="Zimin A.V."/>
            <person name="Baldwin J."/>
            <person name="Abdouelleil A."/>
            <person name="Abdulkadir J."/>
            <person name="Abebe A."/>
            <person name="Abera B."/>
            <person name="Abreu J."/>
            <person name="Acer S.C."/>
            <person name="Aftuck L."/>
            <person name="Alexander A."/>
            <person name="An P."/>
            <person name="Anderson E."/>
            <person name="Anderson S."/>
            <person name="Arachi H."/>
            <person name="Azer M."/>
            <person name="Bachantsang P."/>
            <person name="Barry A."/>
            <person name="Bayul T."/>
            <person name="Berlin A."/>
            <person name="Bessette D."/>
            <person name="Bloom T."/>
            <person name="Blye J."/>
            <person name="Boguslavskiy L."/>
            <person name="Bonnet C."/>
            <person name="Boukhgalter B."/>
            <person name="Bourzgui I."/>
            <person name="Brown A."/>
            <person name="Cahill P."/>
            <person name="Channer S."/>
            <person name="Cheshatsang Y."/>
            <person name="Chuda L."/>
            <person name="Citroen M."/>
            <person name="Collymore A."/>
            <person name="Cooke P."/>
            <person name="Costello M."/>
            <person name="D'Aco K."/>
            <person name="Daza R."/>
            <person name="De Haan G."/>
            <person name="DeGray S."/>
            <person name="DeMaso C."/>
            <person name="Dhargay N."/>
            <person name="Dooley K."/>
            <person name="Dooley E."/>
            <person name="Doricent M."/>
            <person name="Dorje P."/>
            <person name="Dorjee K."/>
            <person name="Dupes A."/>
            <person name="Elong R."/>
            <person name="Falk J."/>
            <person name="Farina A."/>
            <person name="Faro S."/>
            <person name="Ferguson D."/>
            <person name="Fisher S."/>
            <person name="Foley C.D."/>
            <person name="Franke A."/>
            <person name="Friedrich D."/>
            <person name="Gadbois L."/>
            <person name="Gearin G."/>
            <person name="Gearin C.R."/>
            <person name="Giannoukos G."/>
            <person name="Goode T."/>
            <person name="Graham J."/>
            <person name="Grandbois E."/>
            <person name="Grewal S."/>
            <person name="Gyaltsen K."/>
            <person name="Hafez N."/>
            <person name="Hagos B."/>
            <person name="Hall J."/>
            <person name="Henson C."/>
            <person name="Hollinger A."/>
            <person name="Honan T."/>
            <person name="Huard M.D."/>
            <person name="Hughes L."/>
            <person name="Hurhula B."/>
            <person name="Husby M.E."/>
            <person name="Kamat A."/>
            <person name="Kanga B."/>
            <person name="Kashin S."/>
            <person name="Khazanovich D."/>
            <person name="Kisner P."/>
            <person name="Lance K."/>
            <person name="Lara M."/>
            <person name="Lee W."/>
            <person name="Lennon N."/>
            <person name="Letendre F."/>
            <person name="LeVine R."/>
            <person name="Lipovsky A."/>
            <person name="Liu X."/>
            <person name="Liu J."/>
            <person name="Liu S."/>
            <person name="Lokyitsang T."/>
            <person name="Lokyitsang Y."/>
            <person name="Lubonja R."/>
            <person name="Lui A."/>
            <person name="MacDonald P."/>
            <person name="Magnisalis V."/>
            <person name="Maru K."/>
            <person name="Matthews C."/>
            <person name="McCusker W."/>
            <person name="McDonough S."/>
            <person name="Mehta T."/>
            <person name="Meldrim J."/>
            <person name="Meneus L."/>
            <person name="Mihai O."/>
            <person name="Mihalev A."/>
            <person name="Mihova T."/>
            <person name="Mittelman R."/>
            <person name="Mlenga V."/>
            <person name="Montmayeur A."/>
            <person name="Mulrain L."/>
            <person name="Navidi A."/>
            <person name="Naylor J."/>
            <person name="Negash T."/>
            <person name="Nguyen T."/>
            <person name="Nguyen N."/>
            <person name="Nicol R."/>
            <person name="Norbu C."/>
            <person name="Norbu N."/>
            <person name="Novod N."/>
            <person name="O'Neill B."/>
            <person name="Osman S."/>
            <person name="Markiewicz E."/>
            <person name="Oyono O.L."/>
            <person name="Patti C."/>
            <person name="Phunkhang P."/>
            <person name="Pierre F."/>
            <person name="Priest M."/>
            <person name="Raghuraman S."/>
            <person name="Rege F."/>
            <person name="Reyes R."/>
            <person name="Rise C."/>
            <person name="Rogov P."/>
            <person name="Ross K."/>
            <person name="Ryan E."/>
            <person name="Settipalli S."/>
            <person name="Shea T."/>
            <person name="Sherpa N."/>
            <person name="Shi L."/>
            <person name="Shih D."/>
            <person name="Sparrow T."/>
            <person name="Spaulding J."/>
            <person name="Stalker J."/>
            <person name="Stange-Thomann N."/>
            <person name="Stavropoulos S."/>
            <person name="Stone C."/>
            <person name="Strader C."/>
            <person name="Tesfaye S."/>
            <person name="Thomson T."/>
            <person name="Thoulutsang Y."/>
            <person name="Thoulutsang D."/>
            <person name="Topham K."/>
            <person name="Topping I."/>
            <person name="Tsamla T."/>
            <person name="Vassiliev H."/>
            <person name="Vo A."/>
            <person name="Wangchuk T."/>
            <person name="Wangdi T."/>
            <person name="Weiand M."/>
            <person name="Wilkinson J."/>
            <person name="Wilson A."/>
            <person name="Yadav S."/>
            <person name="Young G."/>
            <person name="Yu Q."/>
            <person name="Zembek L."/>
            <person name="Zhong D."/>
            <person name="Zimmer A."/>
            <person name="Zwirko Z."/>
            <person name="Jaffe D.B."/>
            <person name="Alvarez P."/>
            <person name="Brockman W."/>
            <person name="Butler J."/>
            <person name="Chin C."/>
            <person name="Gnerre S."/>
            <person name="Grabherr M."/>
            <person name="Kleber M."/>
            <person name="Mauceli E."/>
            <person name="MacCallum I."/>
        </authorList>
    </citation>
    <scope>NUCLEOTIDE SEQUENCE [LARGE SCALE GENOMIC DNA]</scope>
    <source>
        <strain evidence="2">TSC#14024-0371.13</strain>
        <strain evidence="3">Tucson 14024-0371.13</strain>
    </source>
</reference>
<proteinExistence type="predicted"/>
<dbReference type="STRING" id="7217.A0A0P8XMB8"/>